<dbReference type="AlphaFoldDB" id="A0A926E6D6"/>
<reference evidence="11" key="1">
    <citation type="submission" date="2020-08" db="EMBL/GenBank/DDBJ databases">
        <title>Genome public.</title>
        <authorList>
            <person name="Liu C."/>
            <person name="Sun Q."/>
        </authorList>
    </citation>
    <scope>NUCLEOTIDE SEQUENCE</scope>
    <source>
        <strain evidence="11">NSJ-33</strain>
    </source>
</reference>
<dbReference type="CDD" id="cd13143">
    <property type="entry name" value="MATE_MepA_like"/>
    <property type="match status" value="1"/>
</dbReference>
<evidence type="ECO:0000256" key="10">
    <source>
        <dbReference type="SAM" id="Phobius"/>
    </source>
</evidence>
<feature type="transmembrane region" description="Helical" evidence="10">
    <location>
        <begin position="177"/>
        <end position="196"/>
    </location>
</feature>
<comment type="similarity">
    <text evidence="2">Belongs to the multi antimicrobial extrusion (MATE) (TC 2.A.66.1) family. MepA subfamily.</text>
</comment>
<accession>A0A926E6D6</accession>
<dbReference type="RefSeq" id="WP_249295406.1">
    <property type="nucleotide sequence ID" value="NZ_JACRSV010000003.1"/>
</dbReference>
<dbReference type="PANTHER" id="PTHR43823">
    <property type="entry name" value="SPORULATION PROTEIN YKVU"/>
    <property type="match status" value="1"/>
</dbReference>
<dbReference type="GO" id="GO:0046677">
    <property type="term" value="P:response to antibiotic"/>
    <property type="evidence" value="ECO:0007669"/>
    <property type="project" value="UniProtKB-KW"/>
</dbReference>
<comment type="subcellular location">
    <subcellularLocation>
        <location evidence="1">Cell membrane</location>
        <topology evidence="1">Multi-pass membrane protein</topology>
    </subcellularLocation>
</comment>
<keyword evidence="12" id="KW-1185">Reference proteome</keyword>
<keyword evidence="7 10" id="KW-1133">Transmembrane helix</keyword>
<comment type="caution">
    <text evidence="11">The sequence shown here is derived from an EMBL/GenBank/DDBJ whole genome shotgun (WGS) entry which is preliminary data.</text>
</comment>
<feature type="transmembrane region" description="Helical" evidence="10">
    <location>
        <begin position="242"/>
        <end position="259"/>
    </location>
</feature>
<evidence type="ECO:0000256" key="7">
    <source>
        <dbReference type="ARBA" id="ARBA00022989"/>
    </source>
</evidence>
<protein>
    <recommendedName>
        <fullName evidence="3">Multidrug export protein MepA</fullName>
    </recommendedName>
</protein>
<dbReference type="InterPro" id="IPR002528">
    <property type="entry name" value="MATE_fam"/>
</dbReference>
<feature type="transmembrane region" description="Helical" evidence="10">
    <location>
        <begin position="101"/>
        <end position="123"/>
    </location>
</feature>
<evidence type="ECO:0000256" key="3">
    <source>
        <dbReference type="ARBA" id="ARBA00022106"/>
    </source>
</evidence>
<evidence type="ECO:0000256" key="8">
    <source>
        <dbReference type="ARBA" id="ARBA00023136"/>
    </source>
</evidence>
<dbReference type="NCBIfam" id="TIGR00797">
    <property type="entry name" value="matE"/>
    <property type="match status" value="1"/>
</dbReference>
<keyword evidence="5" id="KW-1003">Cell membrane</keyword>
<dbReference type="GO" id="GO:0042910">
    <property type="term" value="F:xenobiotic transmembrane transporter activity"/>
    <property type="evidence" value="ECO:0007669"/>
    <property type="project" value="InterPro"/>
</dbReference>
<feature type="transmembrane region" description="Helical" evidence="10">
    <location>
        <begin position="202"/>
        <end position="222"/>
    </location>
</feature>
<keyword evidence="4" id="KW-0813">Transport</keyword>
<dbReference type="EMBL" id="JACRSV010000003">
    <property type="protein sequence ID" value="MBC8560418.1"/>
    <property type="molecule type" value="Genomic_DNA"/>
</dbReference>
<feature type="transmembrane region" description="Helical" evidence="10">
    <location>
        <begin position="279"/>
        <end position="302"/>
    </location>
</feature>
<dbReference type="GO" id="GO:0015297">
    <property type="term" value="F:antiporter activity"/>
    <property type="evidence" value="ECO:0007669"/>
    <property type="project" value="InterPro"/>
</dbReference>
<feature type="transmembrane region" description="Helical" evidence="10">
    <location>
        <begin position="143"/>
        <end position="165"/>
    </location>
</feature>
<evidence type="ECO:0000256" key="2">
    <source>
        <dbReference type="ARBA" id="ARBA00008417"/>
    </source>
</evidence>
<gene>
    <name evidence="11" type="ORF">H8710_10130</name>
</gene>
<feature type="transmembrane region" description="Helical" evidence="10">
    <location>
        <begin position="432"/>
        <end position="455"/>
    </location>
</feature>
<feature type="transmembrane region" description="Helical" evidence="10">
    <location>
        <begin position="59"/>
        <end position="80"/>
    </location>
</feature>
<proteinExistence type="inferred from homology"/>
<name>A0A926E6D6_9FIRM</name>
<sequence length="468" mass="51138">MSELAKETKNSDLGTAPIGKLLFRLAVPSITAQLINALYNIVDRIYIGRLPGEGKLALAGLGIAFPIIMIISAFAALIGMGGAPLAAIKMGEENPRHAEKILGNCFTALIGLSVVLTTFFFLTKDTLLYWFGASDNTFVYANQYLSIYLIGTLFVQLSLGLNQFITTQGFASTAMKTVLIGAVINIILDPIFIYGLNMGVRGAALATIIAQFVSAVWVLWFLFGKKTILKIHLKNLRLDRSIMLPVLGLGLSPFIMQATESLIQLTFTAGMQKYGGDDYVGAIAIIISCMQVVLMPIMGLTQGAQPIISYNYGAKNYTRVKKCFKMMLLSAAVISWVVWAFIMVWPQALIYLFNDDPALLDIGVYGIRIFMFGLIIMFVQHSCQSTFVALGQAKISMFLALLRKIILLIPIALVLPPLFISTGMFGLTGTDGLFYAEPIADILASVTTGILFLIYSKKLLRTEEKPEA</sequence>
<evidence type="ECO:0000313" key="11">
    <source>
        <dbReference type="EMBL" id="MBC8560418.1"/>
    </source>
</evidence>
<keyword evidence="9" id="KW-0046">Antibiotic resistance</keyword>
<evidence type="ECO:0000256" key="6">
    <source>
        <dbReference type="ARBA" id="ARBA00022692"/>
    </source>
</evidence>
<dbReference type="InterPro" id="IPR051327">
    <property type="entry name" value="MATE_MepA_subfamily"/>
</dbReference>
<evidence type="ECO:0000256" key="1">
    <source>
        <dbReference type="ARBA" id="ARBA00004651"/>
    </source>
</evidence>
<feature type="transmembrane region" description="Helical" evidence="10">
    <location>
        <begin position="21"/>
        <end position="39"/>
    </location>
</feature>
<feature type="transmembrane region" description="Helical" evidence="10">
    <location>
        <begin position="323"/>
        <end position="342"/>
    </location>
</feature>
<keyword evidence="6 10" id="KW-0812">Transmembrane</keyword>
<evidence type="ECO:0000256" key="9">
    <source>
        <dbReference type="ARBA" id="ARBA00023251"/>
    </source>
</evidence>
<dbReference type="InterPro" id="IPR048279">
    <property type="entry name" value="MdtK-like"/>
</dbReference>
<evidence type="ECO:0000313" key="12">
    <source>
        <dbReference type="Proteomes" id="UP000610760"/>
    </source>
</evidence>
<evidence type="ECO:0000256" key="5">
    <source>
        <dbReference type="ARBA" id="ARBA00022475"/>
    </source>
</evidence>
<feature type="transmembrane region" description="Helical" evidence="10">
    <location>
        <begin position="400"/>
        <end position="420"/>
    </location>
</feature>
<dbReference type="PANTHER" id="PTHR43823:SF3">
    <property type="entry name" value="MULTIDRUG EXPORT PROTEIN MEPA"/>
    <property type="match status" value="1"/>
</dbReference>
<organism evidence="11 12">
    <name type="scientific">Fumia xinanensis</name>
    <dbReference type="NCBI Taxonomy" id="2763659"/>
    <lineage>
        <taxon>Bacteria</taxon>
        <taxon>Bacillati</taxon>
        <taxon>Bacillota</taxon>
        <taxon>Clostridia</taxon>
        <taxon>Eubacteriales</taxon>
        <taxon>Oscillospiraceae</taxon>
        <taxon>Fumia</taxon>
    </lineage>
</organism>
<dbReference type="Pfam" id="PF01554">
    <property type="entry name" value="MatE"/>
    <property type="match status" value="2"/>
</dbReference>
<dbReference type="InterPro" id="IPR045070">
    <property type="entry name" value="MATE_MepA-like"/>
</dbReference>
<dbReference type="PIRSF" id="PIRSF006603">
    <property type="entry name" value="DinF"/>
    <property type="match status" value="1"/>
</dbReference>
<dbReference type="Proteomes" id="UP000610760">
    <property type="component" value="Unassembled WGS sequence"/>
</dbReference>
<dbReference type="GO" id="GO:0005886">
    <property type="term" value="C:plasma membrane"/>
    <property type="evidence" value="ECO:0007669"/>
    <property type="project" value="UniProtKB-SubCell"/>
</dbReference>
<evidence type="ECO:0000256" key="4">
    <source>
        <dbReference type="ARBA" id="ARBA00022448"/>
    </source>
</evidence>
<keyword evidence="8 10" id="KW-0472">Membrane</keyword>